<keyword evidence="1" id="KW-0723">Serine/threonine-protein kinase</keyword>
<evidence type="ECO:0000259" key="6">
    <source>
        <dbReference type="PROSITE" id="PS50011"/>
    </source>
</evidence>
<protein>
    <submittedName>
        <fullName evidence="7">Protein kinase domain-containing protein</fullName>
    </submittedName>
</protein>
<dbReference type="InterPro" id="IPR011009">
    <property type="entry name" value="Kinase-like_dom_sf"/>
</dbReference>
<dbReference type="Gene3D" id="1.10.510.10">
    <property type="entry name" value="Transferase(Phosphotransferase) domain 1"/>
    <property type="match status" value="1"/>
</dbReference>
<evidence type="ECO:0000313" key="7">
    <source>
        <dbReference type="EMBL" id="KOO25442.1"/>
    </source>
</evidence>
<evidence type="ECO:0000256" key="2">
    <source>
        <dbReference type="ARBA" id="ARBA00022741"/>
    </source>
</evidence>
<dbReference type="GO" id="GO:0004674">
    <property type="term" value="F:protein serine/threonine kinase activity"/>
    <property type="evidence" value="ECO:0007669"/>
    <property type="project" value="UniProtKB-KW"/>
</dbReference>
<accession>A0A0M0JGJ3</accession>
<keyword evidence="8" id="KW-1185">Reference proteome</keyword>
<feature type="binding site" evidence="4">
    <location>
        <position position="230"/>
    </location>
    <ligand>
        <name>ATP</name>
        <dbReference type="ChEBI" id="CHEBI:30616"/>
    </ligand>
</feature>
<dbReference type="EMBL" id="JWZX01002974">
    <property type="protein sequence ID" value="KOO25442.1"/>
    <property type="molecule type" value="Genomic_DNA"/>
</dbReference>
<dbReference type="Proteomes" id="UP000037460">
    <property type="component" value="Unassembled WGS sequence"/>
</dbReference>
<proteinExistence type="predicted"/>
<keyword evidence="7" id="KW-0808">Transferase</keyword>
<keyword evidence="7" id="KW-0418">Kinase</keyword>
<keyword evidence="5" id="KW-0472">Membrane</keyword>
<organism evidence="7 8">
    <name type="scientific">Chrysochromulina tobinii</name>
    <dbReference type="NCBI Taxonomy" id="1460289"/>
    <lineage>
        <taxon>Eukaryota</taxon>
        <taxon>Haptista</taxon>
        <taxon>Haptophyta</taxon>
        <taxon>Prymnesiophyceae</taxon>
        <taxon>Prymnesiales</taxon>
        <taxon>Chrysochromulinaceae</taxon>
        <taxon>Chrysochromulina</taxon>
    </lineage>
</organism>
<dbReference type="PROSITE" id="PS50011">
    <property type="entry name" value="PROTEIN_KINASE_DOM"/>
    <property type="match status" value="1"/>
</dbReference>
<feature type="transmembrane region" description="Helical" evidence="5">
    <location>
        <begin position="112"/>
        <end position="136"/>
    </location>
</feature>
<keyword evidence="2 4" id="KW-0547">Nucleotide-binding</keyword>
<feature type="transmembrane region" description="Helical" evidence="5">
    <location>
        <begin position="72"/>
        <end position="91"/>
    </location>
</feature>
<gene>
    <name evidence="7" type="ORF">Ctob_002443</name>
</gene>
<dbReference type="InterPro" id="IPR017441">
    <property type="entry name" value="Protein_kinase_ATP_BS"/>
</dbReference>
<evidence type="ECO:0000256" key="3">
    <source>
        <dbReference type="ARBA" id="ARBA00022840"/>
    </source>
</evidence>
<comment type="caution">
    <text evidence="7">The sequence shown here is derived from an EMBL/GenBank/DDBJ whole genome shotgun (WGS) entry which is preliminary data.</text>
</comment>
<evidence type="ECO:0000256" key="4">
    <source>
        <dbReference type="PROSITE-ProRule" id="PRU10141"/>
    </source>
</evidence>
<evidence type="ECO:0000256" key="5">
    <source>
        <dbReference type="SAM" id="Phobius"/>
    </source>
</evidence>
<dbReference type="PROSITE" id="PS00107">
    <property type="entry name" value="PROTEIN_KINASE_ATP"/>
    <property type="match status" value="1"/>
</dbReference>
<name>A0A0M0JGJ3_9EUKA</name>
<dbReference type="AlphaFoldDB" id="A0A0M0JGJ3"/>
<sequence length="546" mass="59524">MLVLLFLSELRLAYMNVLPGKHARILRIATVLFIVLGSVTSMMWRMVPWPQMASSQSASGDASLPQDDAVEAVHAALTLSELVLALVFFLAPPNFLRSLVRQARLQSGFRGIPAVILRWLVVIFSLLIASAGRAAVEIFSASNAAWAREALSWSTRLGAFTFFVVGQLPDLLILLALSSAVHTTRFSKFGAVPWLLRVPIGEVSFGRSLGEGAFASVFLGTWQGTAVALKRLKTHGLSPTDRDALQHELETEAALLSKEVLRHRNIVNFIGLVVDPSGGASLLMTEYAQLGSLASMLDRSPSLNGEGEGLGVPLLPWSRRLLLGQQLAYGVRHLHRHKVIHRDLKPQNCLIDAHFVLKICDFGLSRLISLASHTANLGTAQWMAPEIMRLPEEMPRSTGDTLPADFGASVLAYTFSADVYSTGMLLWAIGRRRSPFANIERTAEIFRAVRAGMRPPLPADADDVLPLVGSEAHGALSSWFGLVADCWAHDPEARPSMEEVTAELEMIDLHAVQAIDSLDLERDAPHKMSDVFGCGTGHDLSFPGRK</sequence>
<feature type="domain" description="Protein kinase" evidence="6">
    <location>
        <begin position="203"/>
        <end position="507"/>
    </location>
</feature>
<keyword evidence="3 4" id="KW-0067">ATP-binding</keyword>
<keyword evidence="5" id="KW-0812">Transmembrane</keyword>
<dbReference type="SUPFAM" id="SSF56112">
    <property type="entry name" value="Protein kinase-like (PK-like)"/>
    <property type="match status" value="1"/>
</dbReference>
<evidence type="ECO:0000313" key="8">
    <source>
        <dbReference type="Proteomes" id="UP000037460"/>
    </source>
</evidence>
<evidence type="ECO:0000256" key="1">
    <source>
        <dbReference type="ARBA" id="ARBA00022527"/>
    </source>
</evidence>
<dbReference type="PROSITE" id="PS00108">
    <property type="entry name" value="PROTEIN_KINASE_ST"/>
    <property type="match status" value="1"/>
</dbReference>
<feature type="transmembrane region" description="Helical" evidence="5">
    <location>
        <begin position="156"/>
        <end position="177"/>
    </location>
</feature>
<dbReference type="InterPro" id="IPR000719">
    <property type="entry name" value="Prot_kinase_dom"/>
</dbReference>
<dbReference type="OrthoDB" id="339325at2759"/>
<dbReference type="Gene3D" id="3.30.200.20">
    <property type="entry name" value="Phosphorylase Kinase, domain 1"/>
    <property type="match status" value="1"/>
</dbReference>
<feature type="transmembrane region" description="Helical" evidence="5">
    <location>
        <begin position="25"/>
        <end position="44"/>
    </location>
</feature>
<dbReference type="InterPro" id="IPR051681">
    <property type="entry name" value="Ser/Thr_Kinases-Pseudokinases"/>
</dbReference>
<dbReference type="GO" id="GO:0005524">
    <property type="term" value="F:ATP binding"/>
    <property type="evidence" value="ECO:0007669"/>
    <property type="project" value="UniProtKB-UniRule"/>
</dbReference>
<dbReference type="InterPro" id="IPR001245">
    <property type="entry name" value="Ser-Thr/Tyr_kinase_cat_dom"/>
</dbReference>
<dbReference type="SMART" id="SM00220">
    <property type="entry name" value="S_TKc"/>
    <property type="match status" value="1"/>
</dbReference>
<dbReference type="InterPro" id="IPR008271">
    <property type="entry name" value="Ser/Thr_kinase_AS"/>
</dbReference>
<dbReference type="Pfam" id="PF07714">
    <property type="entry name" value="PK_Tyr_Ser-Thr"/>
    <property type="match status" value="1"/>
</dbReference>
<reference evidence="8" key="1">
    <citation type="journal article" date="2015" name="PLoS Genet.">
        <title>Genome Sequence and Transcriptome Analyses of Chrysochromulina tobin: Metabolic Tools for Enhanced Algal Fitness in the Prominent Order Prymnesiales (Haptophyceae).</title>
        <authorList>
            <person name="Hovde B.T."/>
            <person name="Deodato C.R."/>
            <person name="Hunsperger H.M."/>
            <person name="Ryken S.A."/>
            <person name="Yost W."/>
            <person name="Jha R.K."/>
            <person name="Patterson J."/>
            <person name="Monnat R.J. Jr."/>
            <person name="Barlow S.B."/>
            <person name="Starkenburg S.R."/>
            <person name="Cattolico R.A."/>
        </authorList>
    </citation>
    <scope>NUCLEOTIDE SEQUENCE</scope>
    <source>
        <strain evidence="8">CCMP291</strain>
    </source>
</reference>
<keyword evidence="5" id="KW-1133">Transmembrane helix</keyword>
<dbReference type="PANTHER" id="PTHR44329">
    <property type="entry name" value="SERINE/THREONINE-PROTEIN KINASE TNNI3K-RELATED"/>
    <property type="match status" value="1"/>
</dbReference>